<dbReference type="AlphaFoldDB" id="A0A0G1RKR3"/>
<evidence type="ECO:0000313" key="2">
    <source>
        <dbReference type="Proteomes" id="UP000034107"/>
    </source>
</evidence>
<reference evidence="1 2" key="1">
    <citation type="journal article" date="2015" name="Nature">
        <title>rRNA introns, odd ribosomes, and small enigmatic genomes across a large radiation of phyla.</title>
        <authorList>
            <person name="Brown C.T."/>
            <person name="Hug L.A."/>
            <person name="Thomas B.C."/>
            <person name="Sharon I."/>
            <person name="Castelle C.J."/>
            <person name="Singh A."/>
            <person name="Wilkins M.J."/>
            <person name="Williams K.H."/>
            <person name="Banfield J.F."/>
        </authorList>
    </citation>
    <scope>NUCLEOTIDE SEQUENCE [LARGE SCALE GENOMIC DNA]</scope>
</reference>
<name>A0A0G1RKR3_9BACT</name>
<proteinExistence type="predicted"/>
<sequence>MSAESLHPQWDKLMPVWQAYLSELYSDDQDKERLYWYCECLLNPQATLNNIDHFVVALEGYRVTELTARNPRIQRAWSALRRFVEDVKPTLIAQGAALWVYGSMVYDDPGHLDYDILLTSETFTHEFNQRTVRELMDLLENQYWFPENIGTEGHITCLSLGLLKKFCLSFQRGDRDSVVAKWSYIHQEFHEPSILLTGVPYFLPNSQSPDELRNRVRQLISQNPMLAAIAATDLEETLLIRQTGQKDPYWIDKKVAYLQRSSPQ</sequence>
<accession>A0A0G1RKR3</accession>
<gene>
    <name evidence="1" type="ORF">UX31_C0016G0017</name>
</gene>
<dbReference type="EMBL" id="LCLS01000016">
    <property type="protein sequence ID" value="KKU21540.1"/>
    <property type="molecule type" value="Genomic_DNA"/>
</dbReference>
<evidence type="ECO:0000313" key="1">
    <source>
        <dbReference type="EMBL" id="KKU21540.1"/>
    </source>
</evidence>
<organism evidence="1 2">
    <name type="scientific">Candidatus Nomurabacteria bacterium GW2011_GWA1_46_11</name>
    <dbReference type="NCBI Taxonomy" id="1618732"/>
    <lineage>
        <taxon>Bacteria</taxon>
        <taxon>Candidatus Nomuraibacteriota</taxon>
    </lineage>
</organism>
<comment type="caution">
    <text evidence="1">The sequence shown here is derived from an EMBL/GenBank/DDBJ whole genome shotgun (WGS) entry which is preliminary data.</text>
</comment>
<protein>
    <submittedName>
        <fullName evidence="1">Uncharacterized protein</fullName>
    </submittedName>
</protein>
<dbReference type="Proteomes" id="UP000034107">
    <property type="component" value="Unassembled WGS sequence"/>
</dbReference>